<organism evidence="2 3">
    <name type="scientific">Trypanosoma theileri</name>
    <dbReference type="NCBI Taxonomy" id="67003"/>
    <lineage>
        <taxon>Eukaryota</taxon>
        <taxon>Discoba</taxon>
        <taxon>Euglenozoa</taxon>
        <taxon>Kinetoplastea</taxon>
        <taxon>Metakinetoplastina</taxon>
        <taxon>Trypanosomatida</taxon>
        <taxon>Trypanosomatidae</taxon>
        <taxon>Trypanosoma</taxon>
    </lineage>
</organism>
<gene>
    <name evidence="2" type="ORF">TM35_000016640</name>
</gene>
<dbReference type="RefSeq" id="XP_028887853.1">
    <property type="nucleotide sequence ID" value="XM_029021345.1"/>
</dbReference>
<feature type="region of interest" description="Disordered" evidence="1">
    <location>
        <begin position="221"/>
        <end position="250"/>
    </location>
</feature>
<keyword evidence="3" id="KW-1185">Reference proteome</keyword>
<protein>
    <submittedName>
        <fullName evidence="2">Uncharacterized protein</fullName>
    </submittedName>
</protein>
<reference evidence="2 3" key="1">
    <citation type="submission" date="2017-03" db="EMBL/GenBank/DDBJ databases">
        <title>An alternative strategy for trypanosome survival in the mammalian bloodstream revealed through genome and transcriptome analysis of the ubiquitous bovine parasite Trypanosoma (Megatrypanum) theileri.</title>
        <authorList>
            <person name="Kelly S."/>
            <person name="Ivens A."/>
            <person name="Mott A."/>
            <person name="O'Neill E."/>
            <person name="Emms D."/>
            <person name="Macleod O."/>
            <person name="Voorheis P."/>
            <person name="Matthews J."/>
            <person name="Matthews K."/>
            <person name="Carrington M."/>
        </authorList>
    </citation>
    <scope>NUCLEOTIDE SEQUENCE [LARGE SCALE GENOMIC DNA]</scope>
    <source>
        <strain evidence="2">Edinburgh</strain>
    </source>
</reference>
<dbReference type="VEuPathDB" id="TriTrypDB:TM35_000016640"/>
<feature type="compositionally biased region" description="Low complexity" evidence="1">
    <location>
        <begin position="224"/>
        <end position="242"/>
    </location>
</feature>
<comment type="caution">
    <text evidence="2">The sequence shown here is derived from an EMBL/GenBank/DDBJ whole genome shotgun (WGS) entry which is preliminary data.</text>
</comment>
<accession>A0A1X0PA22</accession>
<evidence type="ECO:0000313" key="3">
    <source>
        <dbReference type="Proteomes" id="UP000192257"/>
    </source>
</evidence>
<proteinExistence type="predicted"/>
<sequence>MSSKYLCAPENISRFIEMSSHRSLSPQREISQMTAHIRPPQTKRRRDDESHDDNIAKHDDTLQQVEHHEENTIENTAYLLQCGSPLYDPVKEGWRCWNNHELRIKEREQYGPVDGVSCDFCGFTDWLEGLEEAEEEKKSTKGKKRGGRKKPKTKMNEKKYLYHCDVCDMDLCIHCARELRDDSRYHVPCMQCKHCLMFMRSDDAVMHRCHATIPQTEVTHRLVTSSASTSGGATSSTNTESARIQDSSEGSVATPTAVALSVSPLRRPNTAWELCVTFETTGSEAKVRLIGQSFGMEEVEMPKVSRQLVFRTRTRLAAEEFAQRIHSEGLFTSLRRFRE</sequence>
<feature type="compositionally biased region" description="Polar residues" evidence="1">
    <location>
        <begin position="21"/>
        <end position="34"/>
    </location>
</feature>
<evidence type="ECO:0000313" key="2">
    <source>
        <dbReference type="EMBL" id="ORC93787.1"/>
    </source>
</evidence>
<feature type="region of interest" description="Disordered" evidence="1">
    <location>
        <begin position="19"/>
        <end position="54"/>
    </location>
</feature>
<dbReference type="EMBL" id="NBCO01000001">
    <property type="protein sequence ID" value="ORC93787.1"/>
    <property type="molecule type" value="Genomic_DNA"/>
</dbReference>
<dbReference type="AlphaFoldDB" id="A0A1X0PA22"/>
<dbReference type="OrthoDB" id="264011at2759"/>
<name>A0A1X0PA22_9TRYP</name>
<dbReference type="GeneID" id="39981125"/>
<feature type="compositionally biased region" description="Basic and acidic residues" evidence="1">
    <location>
        <begin position="45"/>
        <end position="54"/>
    </location>
</feature>
<dbReference type="Proteomes" id="UP000192257">
    <property type="component" value="Unassembled WGS sequence"/>
</dbReference>
<evidence type="ECO:0000256" key="1">
    <source>
        <dbReference type="SAM" id="MobiDB-lite"/>
    </source>
</evidence>